<dbReference type="AlphaFoldDB" id="A0AAX0WYQ7"/>
<comment type="caution">
    <text evidence="1">The sequence shown here is derived from an EMBL/GenBank/DDBJ whole genome shotgun (WGS) entry which is preliminary data.</text>
</comment>
<accession>A0AAX0WYQ7</accession>
<proteinExistence type="predicted"/>
<evidence type="ECO:0000313" key="2">
    <source>
        <dbReference type="Proteomes" id="UP000192511"/>
    </source>
</evidence>
<dbReference type="Proteomes" id="UP000192511">
    <property type="component" value="Unassembled WGS sequence"/>
</dbReference>
<gene>
    <name evidence="1" type="ORF">A6J39_020065</name>
</gene>
<dbReference type="RefSeq" id="WP_019232700.1">
    <property type="nucleotide sequence ID" value="NZ_CAAAHR010000006.1"/>
</dbReference>
<evidence type="ECO:0000313" key="1">
    <source>
        <dbReference type="EMBL" id="PNL63305.1"/>
    </source>
</evidence>
<organism evidence="1 2">
    <name type="scientific">Legionella anisa</name>
    <dbReference type="NCBI Taxonomy" id="28082"/>
    <lineage>
        <taxon>Bacteria</taxon>
        <taxon>Pseudomonadati</taxon>
        <taxon>Pseudomonadota</taxon>
        <taxon>Gammaproteobacteria</taxon>
        <taxon>Legionellales</taxon>
        <taxon>Legionellaceae</taxon>
        <taxon>Legionella</taxon>
    </lineage>
</organism>
<keyword evidence="2" id="KW-1185">Reference proteome</keyword>
<name>A0AAX0WYQ7_9GAMM</name>
<dbReference type="GeneID" id="98064312"/>
<sequence>MNKKICAGLAGFFTRKVAKNFVRITGSAYDSHNVSALQRLKQKHNVKLVETNKPTIYRGISVEHCLGSLDYPGLGITAMRASLARLLRSKKYTCVEDLSPSDKSEIIKAHVNGFSLVKGNTKVAHSFTYCPSVALGFGLSAAKKSIFPNTSLIGIATKAFGIQAWDVEYDLPNIAGEEFGTSIFSYQCETIVPHLSVPINHCIIVNQKSSDMIHLDDLTQAKRLDITGEEMLELSIIPAEKMKKYQQLEIEKVIAFDDFITYVCKTDPQKIDHLKAAELYEQYKNISKKQAELVNLPRYERDLWVSVASEVAPKKYTCISAHEDGFTLEVPAKSGGVITIEISDIQAMICLAPLFEKDPALTLDQVKNGELPCALNYLTECVLRKNKDLICQSGLEQCIEEENQKIKALV</sequence>
<dbReference type="EMBL" id="NBTX02000004">
    <property type="protein sequence ID" value="PNL63305.1"/>
    <property type="molecule type" value="Genomic_DNA"/>
</dbReference>
<reference evidence="1" key="1">
    <citation type="submission" date="2017-12" db="EMBL/GenBank/DDBJ databases">
        <title>FDA dAtabase for Regulatory Grade micrObial Sequences (FDA-ARGOS): Supporting development and validation of Infectious Disease Dx tests.</title>
        <authorList>
            <person name="Kerrigan L."/>
            <person name="Tallon L.J."/>
            <person name="Sadzewicz L."/>
            <person name="Sengamalay N."/>
            <person name="Ott S."/>
            <person name="Godinez A."/>
            <person name="Nagaraj S."/>
            <person name="Vavikolanu K."/>
            <person name="Vyas G."/>
            <person name="Nadendla S."/>
            <person name="Aluvathingal J."/>
            <person name="Sichtig H."/>
        </authorList>
    </citation>
    <scope>NUCLEOTIDE SEQUENCE [LARGE SCALE GENOMIC DNA]</scope>
    <source>
        <strain evidence="1">FDAARGOS_200</strain>
    </source>
</reference>
<protein>
    <submittedName>
        <fullName evidence="1">Uncharacterized protein</fullName>
    </submittedName>
</protein>